<dbReference type="RefSeq" id="WP_276279185.1">
    <property type="nucleotide sequence ID" value="NZ_CP119809.1"/>
</dbReference>
<protein>
    <submittedName>
        <fullName evidence="2">Uncharacterized protein</fullName>
    </submittedName>
</protein>
<proteinExistence type="predicted"/>
<evidence type="ECO:0000313" key="3">
    <source>
        <dbReference type="Proteomes" id="UP001596407"/>
    </source>
</evidence>
<accession>A0ABD5WKM8</accession>
<organism evidence="2 3">
    <name type="scientific">Halorussus caseinilyticus</name>
    <dbReference type="NCBI Taxonomy" id="3034025"/>
    <lineage>
        <taxon>Archaea</taxon>
        <taxon>Methanobacteriati</taxon>
        <taxon>Methanobacteriota</taxon>
        <taxon>Stenosarchaea group</taxon>
        <taxon>Halobacteria</taxon>
        <taxon>Halobacteriales</taxon>
        <taxon>Haladaptataceae</taxon>
        <taxon>Halorussus</taxon>
    </lineage>
</organism>
<gene>
    <name evidence="2" type="ORF">ACFQJ6_05835</name>
</gene>
<dbReference type="InterPro" id="IPR055927">
    <property type="entry name" value="DUF7504"/>
</dbReference>
<evidence type="ECO:0000256" key="1">
    <source>
        <dbReference type="SAM" id="MobiDB-lite"/>
    </source>
</evidence>
<feature type="region of interest" description="Disordered" evidence="1">
    <location>
        <begin position="1"/>
        <end position="22"/>
    </location>
</feature>
<sequence length="253" mass="27494">MSSPTPRDFTRGSDESPPADDLTDFLGLLNELKSTGCNLLVVGDAPRELFTQASSRMFGDDDTVRYRTLAVTDATPESIAERLPDPSESPRPVGETTHVLNHAGALRSVTTATDPNTPPDLAGVKETRIADPQLAGLQAAVVEAIEEFATRAGSLHPGDLRIGIDSLEPLLDFYGEDVVRRCLRIVGGYVRDYDAMAHYVLPKPYDSDVVQTFADDMDAIVEIRLSDSADDGRVGEQRWHVPSRDLSVGWASI</sequence>
<dbReference type="EMBL" id="JBHSZH010000005">
    <property type="protein sequence ID" value="MFC7079734.1"/>
    <property type="molecule type" value="Genomic_DNA"/>
</dbReference>
<evidence type="ECO:0000313" key="2">
    <source>
        <dbReference type="EMBL" id="MFC7079734.1"/>
    </source>
</evidence>
<dbReference type="Pfam" id="PF24336">
    <property type="entry name" value="DUF7504"/>
    <property type="match status" value="1"/>
</dbReference>
<dbReference type="AlphaFoldDB" id="A0ABD5WKM8"/>
<reference evidence="2 3" key="1">
    <citation type="journal article" date="2019" name="Int. J. Syst. Evol. Microbiol.">
        <title>The Global Catalogue of Microorganisms (GCM) 10K type strain sequencing project: providing services to taxonomists for standard genome sequencing and annotation.</title>
        <authorList>
            <consortium name="The Broad Institute Genomics Platform"/>
            <consortium name="The Broad Institute Genome Sequencing Center for Infectious Disease"/>
            <person name="Wu L."/>
            <person name="Ma J."/>
        </authorList>
    </citation>
    <scope>NUCLEOTIDE SEQUENCE [LARGE SCALE GENOMIC DNA]</scope>
    <source>
        <strain evidence="2 3">DT72</strain>
    </source>
</reference>
<dbReference type="Proteomes" id="UP001596407">
    <property type="component" value="Unassembled WGS sequence"/>
</dbReference>
<name>A0ABD5WKM8_9EURY</name>
<keyword evidence="3" id="KW-1185">Reference proteome</keyword>
<dbReference type="GeneID" id="79303747"/>
<comment type="caution">
    <text evidence="2">The sequence shown here is derived from an EMBL/GenBank/DDBJ whole genome shotgun (WGS) entry which is preliminary data.</text>
</comment>